<evidence type="ECO:0000313" key="2">
    <source>
        <dbReference type="EMBL" id="XCD03328.1"/>
    </source>
</evidence>
<sequence length="31" mass="3311">MKKKIATMIATITVIALVVLFQLPVDLGGLL</sequence>
<organism evidence="3">
    <name type="scientific">Dulem virus 198</name>
    <dbReference type="NCBI Taxonomy" id="3145675"/>
    <lineage>
        <taxon>Viruses</taxon>
        <taxon>Monodnaviria</taxon>
        <taxon>Sangervirae</taxon>
        <taxon>Phixviricota</taxon>
        <taxon>Malgrandaviricetes</taxon>
        <taxon>Petitvirales</taxon>
        <taxon>Microviridae</taxon>
        <taxon>Microvirus</taxon>
    </lineage>
</organism>
<dbReference type="EMBL" id="PP511343">
    <property type="protein sequence ID" value="XCD03328.1"/>
    <property type="molecule type" value="Genomic_DNA"/>
</dbReference>
<dbReference type="EMBL" id="PP511462">
    <property type="protein sequence ID" value="XCD04458.1"/>
    <property type="molecule type" value="Genomic_DNA"/>
</dbReference>
<keyword evidence="1" id="KW-0812">Transmembrane</keyword>
<proteinExistence type="predicted"/>
<evidence type="ECO:0008006" key="4">
    <source>
        <dbReference type="Google" id="ProtNLM"/>
    </source>
</evidence>
<feature type="transmembrane region" description="Helical" evidence="1">
    <location>
        <begin position="5"/>
        <end position="25"/>
    </location>
</feature>
<protein>
    <recommendedName>
        <fullName evidence="4">ECF transporter S component</fullName>
    </recommendedName>
</protein>
<evidence type="ECO:0000313" key="3">
    <source>
        <dbReference type="EMBL" id="XCD04458.1"/>
    </source>
</evidence>
<name>A0AAU8AWT1_9VIRU</name>
<keyword evidence="1" id="KW-0472">Membrane</keyword>
<reference evidence="3" key="1">
    <citation type="submission" date="2024-03" db="EMBL/GenBank/DDBJ databases">
        <title>Diverse circular DNA viruses in blood, oral, and fecal samples of captive lemurs.</title>
        <authorList>
            <person name="Paietta E.N."/>
            <person name="Kraberger S."/>
            <person name="Lund M.C."/>
            <person name="Custer J.M."/>
            <person name="Vargas K.M."/>
            <person name="Ehmke E.E."/>
            <person name="Yoder A.D."/>
            <person name="Varsani A."/>
        </authorList>
    </citation>
    <scope>NUCLEOTIDE SEQUENCE</scope>
    <source>
        <strain evidence="2">Duke_18_50</strain>
        <strain evidence="3">Duke_23FS_38</strain>
    </source>
</reference>
<evidence type="ECO:0000256" key="1">
    <source>
        <dbReference type="SAM" id="Phobius"/>
    </source>
</evidence>
<accession>A0AAU8AWT1</accession>
<keyword evidence="1" id="KW-1133">Transmembrane helix</keyword>